<evidence type="ECO:0000313" key="3">
    <source>
        <dbReference type="Proteomes" id="UP000662931"/>
    </source>
</evidence>
<dbReference type="GeneID" id="62197315"/>
<dbReference type="OrthoDB" id="2348401at2759"/>
<reference evidence="2" key="1">
    <citation type="submission" date="2020-10" db="EMBL/GenBank/DDBJ databases">
        <authorList>
            <person name="Roach M.J.R."/>
        </authorList>
    </citation>
    <scope>NUCLEOTIDE SEQUENCE</scope>
    <source>
        <strain evidence="2">CBS 1945</strain>
    </source>
</reference>
<feature type="compositionally biased region" description="Basic and acidic residues" evidence="1">
    <location>
        <begin position="23"/>
        <end position="54"/>
    </location>
</feature>
<accession>A0A875S5E5</accession>
<keyword evidence="3" id="KW-1185">Reference proteome</keyword>
<evidence type="ECO:0000256" key="1">
    <source>
        <dbReference type="SAM" id="MobiDB-lite"/>
    </source>
</evidence>
<dbReference type="Proteomes" id="UP000662931">
    <property type="component" value="Chromosome 4"/>
</dbReference>
<dbReference type="InterPro" id="IPR007250">
    <property type="entry name" value="HSP9_HSP12"/>
</dbReference>
<dbReference type="KEGG" id="bnn:FOA43_003915"/>
<dbReference type="RefSeq" id="XP_038780091.1">
    <property type="nucleotide sequence ID" value="XM_038924163.1"/>
</dbReference>
<name>A0A875S5E5_EENNA</name>
<feature type="region of interest" description="Disordered" evidence="1">
    <location>
        <begin position="20"/>
        <end position="54"/>
    </location>
</feature>
<dbReference type="Pfam" id="PF04119">
    <property type="entry name" value="HSP9_HSP12"/>
    <property type="match status" value="1"/>
</dbReference>
<sequence>MQTMSSKLFVNQLRLLHIGSKRQMSDTGRKKFTDKVSEAVQPENDKSGYQKVKESATDAADKLAKNVQKDSDKGVFQKISDTLSGNKK</sequence>
<organism evidence="2 3">
    <name type="scientific">Eeniella nana</name>
    <name type="common">Yeast</name>
    <name type="synonym">Brettanomyces nanus</name>
    <dbReference type="NCBI Taxonomy" id="13502"/>
    <lineage>
        <taxon>Eukaryota</taxon>
        <taxon>Fungi</taxon>
        <taxon>Dikarya</taxon>
        <taxon>Ascomycota</taxon>
        <taxon>Saccharomycotina</taxon>
        <taxon>Pichiomycetes</taxon>
        <taxon>Pichiales</taxon>
        <taxon>Pichiaceae</taxon>
        <taxon>Brettanomyces</taxon>
    </lineage>
</organism>
<protein>
    <submittedName>
        <fullName evidence="2">Uncharacterized protein</fullName>
    </submittedName>
</protein>
<gene>
    <name evidence="2" type="ORF">FOA43_003915</name>
</gene>
<evidence type="ECO:0000313" key="2">
    <source>
        <dbReference type="EMBL" id="QPG76526.1"/>
    </source>
</evidence>
<proteinExistence type="predicted"/>
<dbReference type="Gene3D" id="6.10.280.100">
    <property type="match status" value="1"/>
</dbReference>
<dbReference type="AlphaFoldDB" id="A0A875S5E5"/>
<dbReference type="EMBL" id="CP064815">
    <property type="protein sequence ID" value="QPG76526.1"/>
    <property type="molecule type" value="Genomic_DNA"/>
</dbReference>